<dbReference type="Proteomes" id="UP000824073">
    <property type="component" value="Unassembled WGS sequence"/>
</dbReference>
<dbReference type="AlphaFoldDB" id="A0A9D1LL94"/>
<dbReference type="InterPro" id="IPR000182">
    <property type="entry name" value="GNAT_dom"/>
</dbReference>
<sequence length="148" mass="17016">MHWTLKHYDELTRDELYEILRLRCQVFIVEQDCVYDDVDGLDRTAWHLLARDGRGILCACLRAIPRSESEPMHLGRVVVRPDCRGSGLGRELVRRGLEAAHDALGEDKVAISAQAHLQRFYESLGFRAVTEPYDLTGILHIDMQWKAE</sequence>
<proteinExistence type="predicted"/>
<comment type="caution">
    <text evidence="2">The sequence shown here is derived from an EMBL/GenBank/DDBJ whole genome shotgun (WGS) entry which is preliminary data.</text>
</comment>
<dbReference type="CDD" id="cd04301">
    <property type="entry name" value="NAT_SF"/>
    <property type="match status" value="1"/>
</dbReference>
<dbReference type="SUPFAM" id="SSF55729">
    <property type="entry name" value="Acyl-CoA N-acyltransferases (Nat)"/>
    <property type="match status" value="1"/>
</dbReference>
<gene>
    <name evidence="2" type="ORF">IAB67_01040</name>
</gene>
<dbReference type="GO" id="GO:0008080">
    <property type="term" value="F:N-acetyltransferase activity"/>
    <property type="evidence" value="ECO:0007669"/>
    <property type="project" value="TreeGrafter"/>
</dbReference>
<protein>
    <submittedName>
        <fullName evidence="2">GNAT family N-acetyltransferase</fullName>
    </submittedName>
</protein>
<evidence type="ECO:0000313" key="2">
    <source>
        <dbReference type="EMBL" id="HIU42867.1"/>
    </source>
</evidence>
<name>A0A9D1LL94_9CLOT</name>
<accession>A0A9D1LL94</accession>
<reference evidence="2" key="1">
    <citation type="submission" date="2020-10" db="EMBL/GenBank/DDBJ databases">
        <authorList>
            <person name="Gilroy R."/>
        </authorList>
    </citation>
    <scope>NUCLEOTIDE SEQUENCE</scope>
    <source>
        <strain evidence="2">CHK191-8634</strain>
    </source>
</reference>
<dbReference type="EMBL" id="DVMR01000012">
    <property type="protein sequence ID" value="HIU42867.1"/>
    <property type="molecule type" value="Genomic_DNA"/>
</dbReference>
<dbReference type="PANTHER" id="PTHR13355">
    <property type="entry name" value="GLUCOSAMINE 6-PHOSPHATE N-ACETYLTRANSFERASE"/>
    <property type="match status" value="1"/>
</dbReference>
<evidence type="ECO:0000313" key="3">
    <source>
        <dbReference type="Proteomes" id="UP000824073"/>
    </source>
</evidence>
<feature type="domain" description="N-acetyltransferase" evidence="1">
    <location>
        <begin position="6"/>
        <end position="148"/>
    </location>
</feature>
<evidence type="ECO:0000259" key="1">
    <source>
        <dbReference type="PROSITE" id="PS51186"/>
    </source>
</evidence>
<reference evidence="2" key="2">
    <citation type="journal article" date="2021" name="PeerJ">
        <title>Extensive microbial diversity within the chicken gut microbiome revealed by metagenomics and culture.</title>
        <authorList>
            <person name="Gilroy R."/>
            <person name="Ravi A."/>
            <person name="Getino M."/>
            <person name="Pursley I."/>
            <person name="Horton D.L."/>
            <person name="Alikhan N.F."/>
            <person name="Baker D."/>
            <person name="Gharbi K."/>
            <person name="Hall N."/>
            <person name="Watson M."/>
            <person name="Adriaenssens E.M."/>
            <person name="Foster-Nyarko E."/>
            <person name="Jarju S."/>
            <person name="Secka A."/>
            <person name="Antonio M."/>
            <person name="Oren A."/>
            <person name="Chaudhuri R.R."/>
            <person name="La Ragione R."/>
            <person name="Hildebrand F."/>
            <person name="Pallen M.J."/>
        </authorList>
    </citation>
    <scope>NUCLEOTIDE SEQUENCE</scope>
    <source>
        <strain evidence="2">CHK191-8634</strain>
    </source>
</reference>
<dbReference type="PANTHER" id="PTHR13355:SF15">
    <property type="entry name" value="GCN5-RELATED N-ACETYLTRANSFERASE 3, CHLOROPLASTIC"/>
    <property type="match status" value="1"/>
</dbReference>
<dbReference type="PROSITE" id="PS51186">
    <property type="entry name" value="GNAT"/>
    <property type="match status" value="1"/>
</dbReference>
<organism evidence="2 3">
    <name type="scientific">Candidatus Ventrousia excrementavium</name>
    <dbReference type="NCBI Taxonomy" id="2840961"/>
    <lineage>
        <taxon>Bacteria</taxon>
        <taxon>Bacillati</taxon>
        <taxon>Bacillota</taxon>
        <taxon>Clostridia</taxon>
        <taxon>Eubacteriales</taxon>
        <taxon>Clostridiaceae</taxon>
        <taxon>Clostridiaceae incertae sedis</taxon>
        <taxon>Candidatus Ventrousia</taxon>
    </lineage>
</organism>
<dbReference type="Pfam" id="PF13673">
    <property type="entry name" value="Acetyltransf_10"/>
    <property type="match status" value="1"/>
</dbReference>
<dbReference type="Gene3D" id="3.40.630.30">
    <property type="match status" value="1"/>
</dbReference>
<dbReference type="InterPro" id="IPR039143">
    <property type="entry name" value="GNPNAT1-like"/>
</dbReference>
<dbReference type="InterPro" id="IPR016181">
    <property type="entry name" value="Acyl_CoA_acyltransferase"/>
</dbReference>